<dbReference type="SUPFAM" id="SSF64518">
    <property type="entry name" value="Phase 1 flagellin"/>
    <property type="match status" value="1"/>
</dbReference>
<evidence type="ECO:0000259" key="1">
    <source>
        <dbReference type="Pfam" id="PF00700"/>
    </source>
</evidence>
<proteinExistence type="predicted"/>
<dbReference type="EMBL" id="CP146606">
    <property type="protein sequence ID" value="WYK19694.1"/>
    <property type="molecule type" value="Genomic_DNA"/>
</dbReference>
<dbReference type="RefSeq" id="WP_317056399.1">
    <property type="nucleotide sequence ID" value="NZ_CP146606.1"/>
</dbReference>
<dbReference type="InterPro" id="IPR046358">
    <property type="entry name" value="Flagellin_C"/>
</dbReference>
<keyword evidence="2" id="KW-0969">Cilium</keyword>
<gene>
    <name evidence="2" type="ORF">RZS32_007530</name>
</gene>
<feature type="domain" description="Flagellin C-terminal" evidence="1">
    <location>
        <begin position="260"/>
        <end position="335"/>
    </location>
</feature>
<keyword evidence="2" id="KW-0966">Cell projection</keyword>
<keyword evidence="2" id="KW-0282">Flagellum</keyword>
<protein>
    <submittedName>
        <fullName evidence="2">Flagellin</fullName>
    </submittedName>
</protein>
<accession>A0ABZ2TJ59</accession>
<dbReference type="Gene3D" id="1.20.1330.10">
    <property type="entry name" value="f41 fragment of flagellin, N-terminal domain"/>
    <property type="match status" value="1"/>
</dbReference>
<keyword evidence="3" id="KW-1185">Reference proteome</keyword>
<evidence type="ECO:0000313" key="3">
    <source>
        <dbReference type="Proteomes" id="UP001281305"/>
    </source>
</evidence>
<name>A0ABZ2TJ59_9RHOB</name>
<dbReference type="Proteomes" id="UP001281305">
    <property type="component" value="Chromosome"/>
</dbReference>
<evidence type="ECO:0000313" key="2">
    <source>
        <dbReference type="EMBL" id="WYK19694.1"/>
    </source>
</evidence>
<reference evidence="2 3" key="1">
    <citation type="submission" date="2024-02" db="EMBL/GenBank/DDBJ databases">
        <title>Roseovarius strain W115 nov., isolated from a marine algae.</title>
        <authorList>
            <person name="Lee M.W."/>
            <person name="Lee J.K."/>
            <person name="Kim J.M."/>
            <person name="Choi D.G."/>
            <person name="Baek J.H."/>
            <person name="Bayburt H."/>
            <person name="Jung J.J."/>
            <person name="Han D.M."/>
            <person name="Jeon C.O."/>
        </authorList>
    </citation>
    <scope>NUCLEOTIDE SEQUENCE [LARGE SCALE GENOMIC DNA]</scope>
    <source>
        <strain evidence="2 3">W115</strain>
    </source>
</reference>
<sequence length="336" mass="35570">MVDFTLGDLSRNFVLRRQNTFLKQNLERLTQELSSGRTTDVAAHLSGRLAPLSDLEHESKILKSQSVVVAELQSQASVIQIALKNIQAQTSSLADDLAVASVSISAVNVDALSGEAKATLESVISSLNTRYSGRSLFSGTTVDISPIENIDGILSGLAATIAGETTAADVLAAADNYFDAPGGGFETDIYLGATENLSPVSLGSGDSVLLDVRADDPVFRTTLKAVALSAMLGDLSGSLDVAEQRRLAENLAELTLSNQSQITGLRAELGYAEQRIDAAATRTATEIQAVDLGRDALLGVDPFQTATDLEATQNQLETLYTITSRSFRLSLVNFLS</sequence>
<organism evidence="2 3">
    <name type="scientific">Roseovarius rhodophyticola</name>
    <dbReference type="NCBI Taxonomy" id="3080827"/>
    <lineage>
        <taxon>Bacteria</taxon>
        <taxon>Pseudomonadati</taxon>
        <taxon>Pseudomonadota</taxon>
        <taxon>Alphaproteobacteria</taxon>
        <taxon>Rhodobacterales</taxon>
        <taxon>Roseobacteraceae</taxon>
        <taxon>Roseovarius</taxon>
    </lineage>
</organism>
<dbReference type="Pfam" id="PF00700">
    <property type="entry name" value="Flagellin_C"/>
    <property type="match status" value="1"/>
</dbReference>